<feature type="domain" description="F-box" evidence="2">
    <location>
        <begin position="14"/>
        <end position="41"/>
    </location>
</feature>
<feature type="compositionally biased region" description="Acidic residues" evidence="1">
    <location>
        <begin position="545"/>
        <end position="562"/>
    </location>
</feature>
<reference evidence="4" key="1">
    <citation type="submission" date="2023-07" db="EMBL/GenBank/DDBJ databases">
        <title>A chromosome-level genome assembly of Lolium multiflorum.</title>
        <authorList>
            <person name="Chen Y."/>
            <person name="Copetti D."/>
            <person name="Kolliker R."/>
            <person name="Studer B."/>
        </authorList>
    </citation>
    <scope>NUCLEOTIDE SEQUENCE</scope>
    <source>
        <strain evidence="4">02402/16</strain>
        <tissue evidence="4">Leaf</tissue>
    </source>
</reference>
<dbReference type="PANTHER" id="PTHR31672:SF2">
    <property type="entry name" value="F-BOX DOMAIN-CONTAINING PROTEIN"/>
    <property type="match status" value="1"/>
</dbReference>
<evidence type="ECO:0000313" key="4">
    <source>
        <dbReference type="EMBL" id="KAK1678067.1"/>
    </source>
</evidence>
<evidence type="ECO:0000256" key="1">
    <source>
        <dbReference type="SAM" id="MobiDB-lite"/>
    </source>
</evidence>
<evidence type="ECO:0000313" key="5">
    <source>
        <dbReference type="Proteomes" id="UP001231189"/>
    </source>
</evidence>
<proteinExistence type="predicted"/>
<sequence length="720" mass="81434">MDHLVKKMRDDFYLDEDLVAQILVHLPAKSVIRFGAVCKEWLGITACPSFVAAYGRRFPLEVLLYTTRRSRTTAASVELQELDALDVSADRPVPPRRPLARYPAWAGRQYCSLVASCDGLLVLQNGVIADADAREQYLVCNPVTRQWSHLPRLRLGRNVQVRQRKCGFYFHGPSGEYRLLCHISFTSTGWRRARCYCILSTGADRPRQLSVQATPIDDRRVDSDLLFNNLMTPAVLHGHLHWLKHMEGGVADEMVAFDTVAETFRRMPPPPVTFRECSNLLVGDGSLMAAELGHLFVFVDLWVLDGYAGPAACTGEEIRWVRRHRVEVPWQDDRLLLQEDRLLLAEGGDGGDVLLGWRRGVVAYNVRSGTVRQVVGVDASRHGIISLSRRVFRGSLVRHDFFEARPHPGLPLFSLYLDHDQSLAFKNWDDVVEFPVASLPTVISPGKASTNIFPVHDLEHVPVPIQVVSPSVQEDGLDPVQVLSPFVEVDDPLEVDFDCSTRHSNRKRHTSSEPEPEHAAAMSESEDGSDSEFDCVDSDNHVSDGDDDLYVDNVDEDSDDYDSDNKKIPATKSSRKRACGKGNVKCEKEEEESEGEDLWGPESDDETVQFKFKTFREDDLHDPKFSTGQVFANVELPRKAFRAYSCKHRKPIKLLVNDKRRVRIVCEPKCRWYLWASSDSKTLAFQIKRYTAEHTCGGFVLSQLSSLLRSMWRALEQIKT</sequence>
<dbReference type="InterPro" id="IPR050796">
    <property type="entry name" value="SCF_F-box_component"/>
</dbReference>
<name>A0AAD8TA22_LOLMU</name>
<comment type="caution">
    <text evidence="4">The sequence shown here is derived from an EMBL/GenBank/DDBJ whole genome shotgun (WGS) entry which is preliminary data.</text>
</comment>
<evidence type="ECO:0000259" key="2">
    <source>
        <dbReference type="Pfam" id="PF00646"/>
    </source>
</evidence>
<dbReference type="InterPro" id="IPR001810">
    <property type="entry name" value="F-box_dom"/>
</dbReference>
<dbReference type="InterPro" id="IPR004332">
    <property type="entry name" value="Transposase_MuDR"/>
</dbReference>
<gene>
    <name evidence="4" type="ORF">QYE76_038915</name>
</gene>
<dbReference type="Proteomes" id="UP001231189">
    <property type="component" value="Unassembled WGS sequence"/>
</dbReference>
<dbReference type="SUPFAM" id="SSF81383">
    <property type="entry name" value="F-box domain"/>
    <property type="match status" value="1"/>
</dbReference>
<dbReference type="Pfam" id="PF03108">
    <property type="entry name" value="DBD_Tnp_Mut"/>
    <property type="match status" value="1"/>
</dbReference>
<dbReference type="PANTHER" id="PTHR31672">
    <property type="entry name" value="BNACNNG10540D PROTEIN"/>
    <property type="match status" value="1"/>
</dbReference>
<dbReference type="Pfam" id="PF00646">
    <property type="entry name" value="F-box"/>
    <property type="match status" value="1"/>
</dbReference>
<dbReference type="EMBL" id="JAUUTY010000002">
    <property type="protein sequence ID" value="KAK1678067.1"/>
    <property type="molecule type" value="Genomic_DNA"/>
</dbReference>
<feature type="region of interest" description="Disordered" evidence="1">
    <location>
        <begin position="498"/>
        <end position="602"/>
    </location>
</feature>
<organism evidence="4 5">
    <name type="scientific">Lolium multiflorum</name>
    <name type="common">Italian ryegrass</name>
    <name type="synonym">Lolium perenne subsp. multiflorum</name>
    <dbReference type="NCBI Taxonomy" id="4521"/>
    <lineage>
        <taxon>Eukaryota</taxon>
        <taxon>Viridiplantae</taxon>
        <taxon>Streptophyta</taxon>
        <taxon>Embryophyta</taxon>
        <taxon>Tracheophyta</taxon>
        <taxon>Spermatophyta</taxon>
        <taxon>Magnoliopsida</taxon>
        <taxon>Liliopsida</taxon>
        <taxon>Poales</taxon>
        <taxon>Poaceae</taxon>
        <taxon>BOP clade</taxon>
        <taxon>Pooideae</taxon>
        <taxon>Poodae</taxon>
        <taxon>Poeae</taxon>
        <taxon>Poeae Chloroplast Group 2 (Poeae type)</taxon>
        <taxon>Loliodinae</taxon>
        <taxon>Loliinae</taxon>
        <taxon>Lolium</taxon>
    </lineage>
</organism>
<dbReference type="AlphaFoldDB" id="A0AAD8TA22"/>
<accession>A0AAD8TA22</accession>
<feature type="compositionally biased region" description="Acidic residues" evidence="1">
    <location>
        <begin position="589"/>
        <end position="602"/>
    </location>
</feature>
<keyword evidence="5" id="KW-1185">Reference proteome</keyword>
<feature type="domain" description="Transposase MuDR plant" evidence="3">
    <location>
        <begin position="625"/>
        <end position="687"/>
    </location>
</feature>
<dbReference type="InterPro" id="IPR036047">
    <property type="entry name" value="F-box-like_dom_sf"/>
</dbReference>
<feature type="compositionally biased region" description="Acidic residues" evidence="1">
    <location>
        <begin position="524"/>
        <end position="537"/>
    </location>
</feature>
<protein>
    <recommendedName>
        <fullName evidence="6">Transposase MuDR plant domain-containing protein</fullName>
    </recommendedName>
</protein>
<evidence type="ECO:0008006" key="6">
    <source>
        <dbReference type="Google" id="ProtNLM"/>
    </source>
</evidence>
<evidence type="ECO:0000259" key="3">
    <source>
        <dbReference type="Pfam" id="PF03108"/>
    </source>
</evidence>